<dbReference type="InterPro" id="IPR027417">
    <property type="entry name" value="P-loop_NTPase"/>
</dbReference>
<organism evidence="2 3">
    <name type="scientific">Petromyces alliaceus</name>
    <name type="common">Aspergillus alliaceus</name>
    <dbReference type="NCBI Taxonomy" id="209559"/>
    <lineage>
        <taxon>Eukaryota</taxon>
        <taxon>Fungi</taxon>
        <taxon>Dikarya</taxon>
        <taxon>Ascomycota</taxon>
        <taxon>Pezizomycotina</taxon>
        <taxon>Eurotiomycetes</taxon>
        <taxon>Eurotiomycetidae</taxon>
        <taxon>Eurotiales</taxon>
        <taxon>Aspergillaceae</taxon>
        <taxon>Aspergillus</taxon>
        <taxon>Aspergillus subgen. Circumdati</taxon>
    </lineage>
</organism>
<protein>
    <recommendedName>
        <fullName evidence="4">Helicase C-terminal domain-containing protein</fullName>
    </recommendedName>
</protein>
<dbReference type="EMBL" id="SPNV01000251">
    <property type="protein sequence ID" value="KAF5857557.1"/>
    <property type="molecule type" value="Genomic_DNA"/>
</dbReference>
<name>A0A8H5ZXI2_PETAA</name>
<evidence type="ECO:0000313" key="3">
    <source>
        <dbReference type="Proteomes" id="UP000541154"/>
    </source>
</evidence>
<comment type="caution">
    <text evidence="2">The sequence shown here is derived from an EMBL/GenBank/DDBJ whole genome shotgun (WGS) entry which is preliminary data.</text>
</comment>
<dbReference type="SUPFAM" id="SSF52540">
    <property type="entry name" value="P-loop containing nucleoside triphosphate hydrolases"/>
    <property type="match status" value="1"/>
</dbReference>
<dbReference type="Proteomes" id="UP000541154">
    <property type="component" value="Unassembled WGS sequence"/>
</dbReference>
<sequence length="336" mass="38221">MPLYLLAPKALASVGSKDNAGAVKGYHALPVAIRLICLSRNKLDYMYAGLPFEDENSKIHIGDIIPQMRMMTIELEYEPSVMKNHNTRFVGKMFAAKKRFNNRNNKPDDIQDEGMGGLDWKALRRLFCLSFSPLLDKFVDKAHDADTQSKHISDWAEQDDCGPRGTWHVSVKLCYLVQIKDQEHFFDSPSSNKQPPGILIFAMWLLVLWMTEMFIDMLGLLYVAIRPTMTPSQWSLAADEFNDPKSDARILLCTYGCGTAGLNLHESCSVEVQMEEARNMNTEIQSASRLNRIGQRKPQKVYILYQHATISTYVRDVNFRKAKVQVSAALRPELQP</sequence>
<keyword evidence="1" id="KW-1133">Transmembrane helix</keyword>
<keyword evidence="3" id="KW-1185">Reference proteome</keyword>
<feature type="transmembrane region" description="Helical" evidence="1">
    <location>
        <begin position="198"/>
        <end position="225"/>
    </location>
</feature>
<reference evidence="2 3" key="1">
    <citation type="submission" date="2019-04" db="EMBL/GenBank/DDBJ databases">
        <title>Aspergillus burnettii sp. nov., novel species from soil in southeast Queensland.</title>
        <authorList>
            <person name="Gilchrist C.L.M."/>
            <person name="Pitt J.I."/>
            <person name="Lange L."/>
            <person name="Lacey H.J."/>
            <person name="Vuong D."/>
            <person name="Midgley D.J."/>
            <person name="Greenfield P."/>
            <person name="Bradbury M."/>
            <person name="Lacey E."/>
            <person name="Busk P.K."/>
            <person name="Pilgaard B."/>
            <person name="Chooi Y.H."/>
            <person name="Piggott A.M."/>
        </authorList>
    </citation>
    <scope>NUCLEOTIDE SEQUENCE [LARGE SCALE GENOMIC DNA]</scope>
    <source>
        <strain evidence="2 3">FRR 5400</strain>
    </source>
</reference>
<gene>
    <name evidence="2" type="ORF">ETB97_005660</name>
</gene>
<accession>A0A8H5ZXI2</accession>
<evidence type="ECO:0000256" key="1">
    <source>
        <dbReference type="SAM" id="Phobius"/>
    </source>
</evidence>
<evidence type="ECO:0008006" key="4">
    <source>
        <dbReference type="Google" id="ProtNLM"/>
    </source>
</evidence>
<keyword evidence="1" id="KW-0472">Membrane</keyword>
<evidence type="ECO:0000313" key="2">
    <source>
        <dbReference type="EMBL" id="KAF5857557.1"/>
    </source>
</evidence>
<proteinExistence type="predicted"/>
<keyword evidence="1" id="KW-0812">Transmembrane</keyword>
<dbReference type="AlphaFoldDB" id="A0A8H5ZXI2"/>
<dbReference type="Gene3D" id="3.40.50.300">
    <property type="entry name" value="P-loop containing nucleotide triphosphate hydrolases"/>
    <property type="match status" value="1"/>
</dbReference>
<dbReference type="PANTHER" id="PTHR10799">
    <property type="entry name" value="SNF2/RAD54 HELICASE FAMILY"/>
    <property type="match status" value="1"/>
</dbReference>